<evidence type="ECO:0000256" key="2">
    <source>
        <dbReference type="SAM" id="MobiDB-lite"/>
    </source>
</evidence>
<name>A0A9D1MRN3_9PROT</name>
<sequence>MAVKMDDFVLQYYMQYRFNHMPPEVRAQFDVYVKSDDFRGNMKTWKKKLMHQGTNGRWTENAMPDPLNSASEFFMEDGEWKKFFVAFQNAFRNMSADREKLEKNSPDAVKFLDEYFGNSPSQIFTNSIANPTAEDFINNDFKNFLTKYKTRLEVQFQNWGILDKDFTYSQLLSGISSKKYNSSPSFQKKIKKIAQYIDAYSTSEEFRSVLRLGPGDTIPDVSPIINGFDDERVDPSKMVLFKGDASRRGDYVDLLNTLVKNKKIYDVFKQYDDGKVSGKVEEANSKLDYENKESKDYVPPKRSEELTFYQKLKGDVSDTIEDYLDKYLKASGDRLYFSESAKLIVKAIGKSYKPTEGLDKILEKKSDIKNNLMYKSPRATDHFDWFVKTMEELKTSMPKTFAGALKNGRQLKAIVEELIMKAVRENKIDEAKTAMEILSVVKYGYTNSKIMEAFNKSDLTIFSDKDLSWNKNEIKIVTTAFDYTIKKGLQVVGYTLTGIGNMIRLSGSKFNGKADRLKNLRNQWTSNNDAERTAAEQQRRVEDPLDQSVITAQRSVLSGLNTAGFNESTMPRRKRQMQAAQNSARVAHDDYIQAKENFERADDIVNARRQISSVLGQRNALKQKIADLEAKFNDPATYAGLTTEAASALAQDILARKREAEAEKEQKYEEARELTANLRGLYSRDQIRDAVRDRPALLSAMQNAESRYNTRQSYSDYMEQKINEYENATGLVAEATERINKRNEEIRTWDDKHKDSYKELVAFWDMLETGRNLHLGKFYSWSLGSAKKKQNAFNAVKIAQFNQYAANYSLAA</sequence>
<feature type="compositionally biased region" description="Basic and acidic residues" evidence="2">
    <location>
        <begin position="529"/>
        <end position="543"/>
    </location>
</feature>
<dbReference type="AlphaFoldDB" id="A0A9D1MRN3"/>
<organism evidence="3 4">
    <name type="scientific">Candidatus Enterousia avicola</name>
    <dbReference type="NCBI Taxonomy" id="2840787"/>
    <lineage>
        <taxon>Bacteria</taxon>
        <taxon>Pseudomonadati</taxon>
        <taxon>Pseudomonadota</taxon>
        <taxon>Alphaproteobacteria</taxon>
        <taxon>Candidatus Enterousia</taxon>
    </lineage>
</organism>
<accession>A0A9D1MRN3</accession>
<reference evidence="3" key="1">
    <citation type="submission" date="2020-10" db="EMBL/GenBank/DDBJ databases">
        <authorList>
            <person name="Gilroy R."/>
        </authorList>
    </citation>
    <scope>NUCLEOTIDE SEQUENCE</scope>
    <source>
        <strain evidence="3">CHK136-897</strain>
    </source>
</reference>
<feature type="coiled-coil region" evidence="1">
    <location>
        <begin position="611"/>
        <end position="677"/>
    </location>
</feature>
<feature type="region of interest" description="Disordered" evidence="2">
    <location>
        <begin position="523"/>
        <end position="543"/>
    </location>
</feature>
<comment type="caution">
    <text evidence="3">The sequence shown here is derived from an EMBL/GenBank/DDBJ whole genome shotgun (WGS) entry which is preliminary data.</text>
</comment>
<feature type="coiled-coil region" evidence="1">
    <location>
        <begin position="718"/>
        <end position="752"/>
    </location>
</feature>
<evidence type="ECO:0000313" key="4">
    <source>
        <dbReference type="Proteomes" id="UP000824142"/>
    </source>
</evidence>
<evidence type="ECO:0000256" key="1">
    <source>
        <dbReference type="SAM" id="Coils"/>
    </source>
</evidence>
<dbReference type="EMBL" id="DVNO01000006">
    <property type="protein sequence ID" value="HIU65199.1"/>
    <property type="molecule type" value="Genomic_DNA"/>
</dbReference>
<proteinExistence type="predicted"/>
<evidence type="ECO:0000313" key="3">
    <source>
        <dbReference type="EMBL" id="HIU65199.1"/>
    </source>
</evidence>
<protein>
    <submittedName>
        <fullName evidence="3">Uncharacterized protein</fullName>
    </submittedName>
</protein>
<dbReference type="Proteomes" id="UP000824142">
    <property type="component" value="Unassembled WGS sequence"/>
</dbReference>
<gene>
    <name evidence="3" type="ORF">IAC63_00980</name>
</gene>
<keyword evidence="1" id="KW-0175">Coiled coil</keyword>
<reference evidence="3" key="2">
    <citation type="journal article" date="2021" name="PeerJ">
        <title>Extensive microbial diversity within the chicken gut microbiome revealed by metagenomics and culture.</title>
        <authorList>
            <person name="Gilroy R."/>
            <person name="Ravi A."/>
            <person name="Getino M."/>
            <person name="Pursley I."/>
            <person name="Horton D.L."/>
            <person name="Alikhan N.F."/>
            <person name="Baker D."/>
            <person name="Gharbi K."/>
            <person name="Hall N."/>
            <person name="Watson M."/>
            <person name="Adriaenssens E.M."/>
            <person name="Foster-Nyarko E."/>
            <person name="Jarju S."/>
            <person name="Secka A."/>
            <person name="Antonio M."/>
            <person name="Oren A."/>
            <person name="Chaudhuri R.R."/>
            <person name="La Ragione R."/>
            <person name="Hildebrand F."/>
            <person name="Pallen M.J."/>
        </authorList>
    </citation>
    <scope>NUCLEOTIDE SEQUENCE</scope>
    <source>
        <strain evidence="3">CHK136-897</strain>
    </source>
</reference>